<dbReference type="Pfam" id="PF13524">
    <property type="entry name" value="Glyco_trans_1_2"/>
    <property type="match status" value="1"/>
</dbReference>
<protein>
    <recommendedName>
        <fullName evidence="1">Spore protein YkvP/CgeB glycosyl transferase-like domain-containing protein</fullName>
    </recommendedName>
</protein>
<accession>X0YK08</accession>
<dbReference type="Gene3D" id="3.40.50.2000">
    <property type="entry name" value="Glycogen Phosphorylase B"/>
    <property type="match status" value="1"/>
</dbReference>
<organism evidence="2">
    <name type="scientific">marine sediment metagenome</name>
    <dbReference type="NCBI Taxonomy" id="412755"/>
    <lineage>
        <taxon>unclassified sequences</taxon>
        <taxon>metagenomes</taxon>
        <taxon>ecological metagenomes</taxon>
    </lineage>
</organism>
<dbReference type="SUPFAM" id="SSF53756">
    <property type="entry name" value="UDP-Glycosyltransferase/glycogen phosphorylase"/>
    <property type="match status" value="1"/>
</dbReference>
<evidence type="ECO:0000313" key="2">
    <source>
        <dbReference type="EMBL" id="GAG47417.1"/>
    </source>
</evidence>
<dbReference type="InterPro" id="IPR055259">
    <property type="entry name" value="YkvP/CgeB_Glyco_trans-like"/>
</dbReference>
<dbReference type="EMBL" id="BARS01058320">
    <property type="protein sequence ID" value="GAG47417.1"/>
    <property type="molecule type" value="Genomic_DNA"/>
</dbReference>
<reference evidence="2" key="1">
    <citation type="journal article" date="2014" name="Front. Microbiol.">
        <title>High frequency of phylogenetically diverse reductive dehalogenase-homologous genes in deep subseafloor sedimentary metagenomes.</title>
        <authorList>
            <person name="Kawai M."/>
            <person name="Futagami T."/>
            <person name="Toyoda A."/>
            <person name="Takaki Y."/>
            <person name="Nishi S."/>
            <person name="Hori S."/>
            <person name="Arai W."/>
            <person name="Tsubouchi T."/>
            <person name="Morono Y."/>
            <person name="Uchiyama I."/>
            <person name="Ito T."/>
            <person name="Fujiyama A."/>
            <person name="Inagaki F."/>
            <person name="Takami H."/>
        </authorList>
    </citation>
    <scope>NUCLEOTIDE SEQUENCE</scope>
    <source>
        <strain evidence="2">Expedition CK06-06</strain>
    </source>
</reference>
<dbReference type="AlphaFoldDB" id="X0YK08"/>
<evidence type="ECO:0000259" key="1">
    <source>
        <dbReference type="Pfam" id="PF13524"/>
    </source>
</evidence>
<feature type="domain" description="Spore protein YkvP/CgeB glycosyl transferase-like" evidence="1">
    <location>
        <begin position="9"/>
        <end position="55"/>
    </location>
</feature>
<name>X0YK08_9ZZZZ</name>
<proteinExistence type="predicted"/>
<gene>
    <name evidence="2" type="ORF">S01H1_85108</name>
</gene>
<sequence>MGASADYVRPGESGLHATSEAEWVDAIRQLADDAALRERLGRAGRRRVEREFDVRVLETRLLDLVAEVIRA</sequence>
<comment type="caution">
    <text evidence="2">The sequence shown here is derived from an EMBL/GenBank/DDBJ whole genome shotgun (WGS) entry which is preliminary data.</text>
</comment>